<evidence type="ECO:0000313" key="5">
    <source>
        <dbReference type="EMBL" id="APG78332.1"/>
    </source>
</evidence>
<dbReference type="SUPFAM" id="SSF56672">
    <property type="entry name" value="DNA/RNA polymerases"/>
    <property type="match status" value="1"/>
</dbReference>
<dbReference type="InterPro" id="IPR007094">
    <property type="entry name" value="RNA-dir_pol_PSvirus"/>
</dbReference>
<dbReference type="Gene3D" id="3.30.70.270">
    <property type="match status" value="1"/>
</dbReference>
<feature type="domain" description="RdRp catalytic" evidence="4">
    <location>
        <begin position="211"/>
        <end position="340"/>
    </location>
</feature>
<dbReference type="InterPro" id="IPR043502">
    <property type="entry name" value="DNA/RNA_pol_sf"/>
</dbReference>
<reference evidence="5" key="1">
    <citation type="journal article" date="2016" name="Nature">
        <title>Redefining the invertebrate RNA virosphere.</title>
        <authorList>
            <person name="Shi M."/>
            <person name="Lin X.D."/>
            <person name="Tian J.H."/>
            <person name="Chen L.J."/>
            <person name="Chen X."/>
            <person name="Li C.X."/>
            <person name="Qin X.C."/>
            <person name="Li J."/>
            <person name="Cao J.P."/>
            <person name="Eden J.S."/>
            <person name="Buchmann J."/>
            <person name="Wang W."/>
            <person name="Xu J."/>
            <person name="Holmes E.C."/>
            <person name="Zhang Y.Z."/>
        </authorList>
    </citation>
    <scope>NUCLEOTIDE SEQUENCE</scope>
    <source>
        <strain evidence="5">WHYY33011</strain>
    </source>
</reference>
<sequence length="471" mass="54715">MMKYIGIVPGFAQRTYAHILQTPFLPSYKTNKWRSPVTQSLIKHDLCEFGNKNKMPDNMLLRHAINLAFNDFALPEKVKMIHLNDIFQQDLDIWNKSPGLPWRDIGYKTKGDIKKDPEAIKKVRWFWHRIKDGEDIRPPDCLAYVRSHVVDIGEYKVRAVWGYPATVTFGEAMFALPLIRGYQKYRRPIAYGYETALGGARKITNRFSPYQNFVGLDFRKFDKTVPVWLIEVAFDILASNIDFVRYDDYGIADARRNVKMYEYIKHYFINTTIRTANGLRFKKSSGIASGSYFTQLIGSIVNYILCQWMCLELQGVFCKDILVQGDDSLFATSTVFDLQKAFKMMESIGMEINREKSQVTTELGTMKFLGYQLGFGVPRKPRDEWMTALLFPETPDITMAHLQSRALGLYYANMYVDRQFAELCKEIIQKCPFDLVIPRDFERKLKYIGLSLEVLKTGRLPTEMEFARLMI</sequence>
<evidence type="ECO:0000256" key="2">
    <source>
        <dbReference type="ARBA" id="ARBA00022695"/>
    </source>
</evidence>
<evidence type="ECO:0000256" key="1">
    <source>
        <dbReference type="ARBA" id="ARBA00022679"/>
    </source>
</evidence>
<dbReference type="InterPro" id="IPR043128">
    <property type="entry name" value="Rev_trsase/Diguanyl_cyclase"/>
</dbReference>
<dbReference type="GO" id="GO:0006351">
    <property type="term" value="P:DNA-templated transcription"/>
    <property type="evidence" value="ECO:0007669"/>
    <property type="project" value="InterPro"/>
</dbReference>
<keyword evidence="3" id="KW-0693">Viral RNA replication</keyword>
<dbReference type="Pfam" id="PF00680">
    <property type="entry name" value="RdRP_1"/>
    <property type="match status" value="1"/>
</dbReference>
<dbReference type="InterPro" id="IPR001205">
    <property type="entry name" value="RNA-dir_pol_C"/>
</dbReference>
<dbReference type="GO" id="GO:0003968">
    <property type="term" value="F:RNA-directed RNA polymerase activity"/>
    <property type="evidence" value="ECO:0007669"/>
    <property type="project" value="InterPro"/>
</dbReference>
<protein>
    <submittedName>
        <fullName evidence="5">RdRp</fullName>
    </submittedName>
</protein>
<name>A0A1L3KLU0_9VIRU</name>
<proteinExistence type="predicted"/>
<keyword evidence="2" id="KW-0548">Nucleotidyltransferase</keyword>
<dbReference type="EMBL" id="KX884217">
    <property type="protein sequence ID" value="APG78332.1"/>
    <property type="molecule type" value="Genomic_RNA"/>
</dbReference>
<dbReference type="GO" id="GO:0003723">
    <property type="term" value="F:RNA binding"/>
    <property type="evidence" value="ECO:0007669"/>
    <property type="project" value="InterPro"/>
</dbReference>
<keyword evidence="1" id="KW-0808">Transferase</keyword>
<dbReference type="PROSITE" id="PS50507">
    <property type="entry name" value="RDRP_SSRNA_POS"/>
    <property type="match status" value="1"/>
</dbReference>
<evidence type="ECO:0000259" key="4">
    <source>
        <dbReference type="PROSITE" id="PS50507"/>
    </source>
</evidence>
<dbReference type="GO" id="GO:0039694">
    <property type="term" value="P:viral RNA genome replication"/>
    <property type="evidence" value="ECO:0007669"/>
    <property type="project" value="InterPro"/>
</dbReference>
<accession>A0A1L3KLU0</accession>
<evidence type="ECO:0000256" key="3">
    <source>
        <dbReference type="ARBA" id="ARBA00022953"/>
    </source>
</evidence>
<organism evidence="5">
    <name type="scientific">Wuhan house centipede virus 8</name>
    <dbReference type="NCBI Taxonomy" id="1923712"/>
    <lineage>
        <taxon>Viruses</taxon>
        <taxon>Riboviria</taxon>
    </lineage>
</organism>